<evidence type="ECO:0000313" key="2">
    <source>
        <dbReference type="EMBL" id="GFY60696.1"/>
    </source>
</evidence>
<protein>
    <submittedName>
        <fullName evidence="2">Uncharacterized protein</fullName>
    </submittedName>
</protein>
<keyword evidence="3" id="KW-1185">Reference proteome</keyword>
<dbReference type="AlphaFoldDB" id="A0A8X6XWL6"/>
<feature type="compositionally biased region" description="Polar residues" evidence="1">
    <location>
        <begin position="1"/>
        <end position="16"/>
    </location>
</feature>
<dbReference type="EMBL" id="BMAV01013259">
    <property type="protein sequence ID" value="GFY60696.1"/>
    <property type="molecule type" value="Genomic_DNA"/>
</dbReference>
<proteinExistence type="predicted"/>
<dbReference type="Proteomes" id="UP000886998">
    <property type="component" value="Unassembled WGS sequence"/>
</dbReference>
<comment type="caution">
    <text evidence="2">The sequence shown here is derived from an EMBL/GenBank/DDBJ whole genome shotgun (WGS) entry which is preliminary data.</text>
</comment>
<feature type="region of interest" description="Disordered" evidence="1">
    <location>
        <begin position="1"/>
        <end position="21"/>
    </location>
</feature>
<organism evidence="2 3">
    <name type="scientific">Trichonephila inaurata madagascariensis</name>
    <dbReference type="NCBI Taxonomy" id="2747483"/>
    <lineage>
        <taxon>Eukaryota</taxon>
        <taxon>Metazoa</taxon>
        <taxon>Ecdysozoa</taxon>
        <taxon>Arthropoda</taxon>
        <taxon>Chelicerata</taxon>
        <taxon>Arachnida</taxon>
        <taxon>Araneae</taxon>
        <taxon>Araneomorphae</taxon>
        <taxon>Entelegynae</taxon>
        <taxon>Araneoidea</taxon>
        <taxon>Nephilidae</taxon>
        <taxon>Trichonephila</taxon>
        <taxon>Trichonephila inaurata</taxon>
    </lineage>
</organism>
<evidence type="ECO:0000256" key="1">
    <source>
        <dbReference type="SAM" id="MobiDB-lite"/>
    </source>
</evidence>
<name>A0A8X6XWL6_9ARAC</name>
<evidence type="ECO:0000313" key="3">
    <source>
        <dbReference type="Proteomes" id="UP000886998"/>
    </source>
</evidence>
<gene>
    <name evidence="2" type="ORF">TNIN_65961</name>
</gene>
<accession>A0A8X6XWL6</accession>
<reference evidence="2" key="1">
    <citation type="submission" date="2020-08" db="EMBL/GenBank/DDBJ databases">
        <title>Multicomponent nature underlies the extraordinary mechanical properties of spider dragline silk.</title>
        <authorList>
            <person name="Kono N."/>
            <person name="Nakamura H."/>
            <person name="Mori M."/>
            <person name="Yoshida Y."/>
            <person name="Ohtoshi R."/>
            <person name="Malay A.D."/>
            <person name="Moran D.A.P."/>
            <person name="Tomita M."/>
            <person name="Numata K."/>
            <person name="Arakawa K."/>
        </authorList>
    </citation>
    <scope>NUCLEOTIDE SEQUENCE</scope>
</reference>
<sequence>MPCETNSRTQGHSFMRNSPKVKDPLLLDLPCLHWLEKICTITGYALKKKPSVPFLSQTEAFTGVFYLPYCELNAPKKRGGKELLKTSE</sequence>